<feature type="compositionally biased region" description="Polar residues" evidence="1">
    <location>
        <begin position="94"/>
        <end position="105"/>
    </location>
</feature>
<dbReference type="Proteomes" id="UP001233172">
    <property type="component" value="Unassembled WGS sequence"/>
</dbReference>
<accession>A0AAD8BZX6</accession>
<proteinExistence type="predicted"/>
<evidence type="ECO:0000313" key="3">
    <source>
        <dbReference type="EMBL" id="KAK0063172.1"/>
    </source>
</evidence>
<comment type="caution">
    <text evidence="3">The sequence shown here is derived from an EMBL/GenBank/DDBJ whole genome shotgun (WGS) entry which is preliminary data.</text>
</comment>
<protein>
    <recommendedName>
        <fullName evidence="2">BHLH domain-containing protein</fullName>
    </recommendedName>
</protein>
<evidence type="ECO:0000256" key="1">
    <source>
        <dbReference type="SAM" id="MobiDB-lite"/>
    </source>
</evidence>
<name>A0AAD8BZX6_BIOPF</name>
<feature type="region of interest" description="Disordered" evidence="1">
    <location>
        <begin position="342"/>
        <end position="380"/>
    </location>
</feature>
<feature type="region of interest" description="Disordered" evidence="1">
    <location>
        <begin position="94"/>
        <end position="142"/>
    </location>
</feature>
<dbReference type="EMBL" id="JASAOG010000022">
    <property type="protein sequence ID" value="KAK0063172.1"/>
    <property type="molecule type" value="Genomic_DNA"/>
</dbReference>
<dbReference type="PROSITE" id="PS50888">
    <property type="entry name" value="BHLH"/>
    <property type="match status" value="1"/>
</dbReference>
<dbReference type="GO" id="GO:0046983">
    <property type="term" value="F:protein dimerization activity"/>
    <property type="evidence" value="ECO:0007669"/>
    <property type="project" value="InterPro"/>
</dbReference>
<dbReference type="Pfam" id="PF00010">
    <property type="entry name" value="HLH"/>
    <property type="match status" value="1"/>
</dbReference>
<reference evidence="3" key="2">
    <citation type="submission" date="2023-04" db="EMBL/GenBank/DDBJ databases">
        <authorList>
            <person name="Bu L."/>
            <person name="Lu L."/>
            <person name="Laidemitt M.R."/>
            <person name="Zhang S.M."/>
            <person name="Mutuku M."/>
            <person name="Mkoji G."/>
            <person name="Steinauer M."/>
            <person name="Loker E.S."/>
        </authorList>
    </citation>
    <scope>NUCLEOTIDE SEQUENCE</scope>
    <source>
        <strain evidence="3">KasaAsao</strain>
        <tissue evidence="3">Whole Snail</tissue>
    </source>
</reference>
<sequence length="505" mass="56091">MENKKKGVDEKQQELIQTTKDIQLNAKDKEKIVKQHKYTTSSEKRKDLVRGDANSKPDNIVHGDPTSRQKDRDCGDNVLPKNIIDTPVITKQLSLKPQLATSPGTPLSRHTGVGLKRKPDGGGSDARGSDQSSMVDNGVPPVKRSRAKKMQGLTFELSEMRRSRTNEQERERQRNISEALEALKQCEMPFNPYLNHKEDSKIYLLKTATAYIYGMSRMIHDYDRGLVHRCDHRLSQERLVAMHNAMLPNIFGTFNFPNGCVFSDSSSTAKDQPFISSRSLSLGIGKAVSDAYPSTYVSNLAEDQSEQRKNNESAFNDNIDLCASEKSAPQLSPYFPSFLHHPMSTSAEGKQKGDHYAHGSPSANAFPLSEETLSPQNPVDPTFKCALKKLSEDTYHQSTPKQISSLLNERLNGARKSFDVESSPSLATLLSQESRINLDASARFSGNSSVNSSTNSSGYMSMLSAHGNDDSAVFSPDRLQQTIDDMYSESFLAPTPTQRLHFDGF</sequence>
<organism evidence="3 4">
    <name type="scientific">Biomphalaria pfeifferi</name>
    <name type="common">Bloodfluke planorb</name>
    <name type="synonym">Freshwater snail</name>
    <dbReference type="NCBI Taxonomy" id="112525"/>
    <lineage>
        <taxon>Eukaryota</taxon>
        <taxon>Metazoa</taxon>
        <taxon>Spiralia</taxon>
        <taxon>Lophotrochozoa</taxon>
        <taxon>Mollusca</taxon>
        <taxon>Gastropoda</taxon>
        <taxon>Heterobranchia</taxon>
        <taxon>Euthyneura</taxon>
        <taxon>Panpulmonata</taxon>
        <taxon>Hygrophila</taxon>
        <taxon>Lymnaeoidea</taxon>
        <taxon>Planorbidae</taxon>
        <taxon>Biomphalaria</taxon>
    </lineage>
</organism>
<feature type="region of interest" description="Disordered" evidence="1">
    <location>
        <begin position="33"/>
        <end position="81"/>
    </location>
</feature>
<evidence type="ECO:0000259" key="2">
    <source>
        <dbReference type="PROSITE" id="PS50888"/>
    </source>
</evidence>
<feature type="domain" description="BHLH" evidence="2">
    <location>
        <begin position="160"/>
        <end position="215"/>
    </location>
</feature>
<evidence type="ECO:0000313" key="4">
    <source>
        <dbReference type="Proteomes" id="UP001233172"/>
    </source>
</evidence>
<keyword evidence="4" id="KW-1185">Reference proteome</keyword>
<feature type="compositionally biased region" description="Basic and acidic residues" evidence="1">
    <location>
        <begin position="42"/>
        <end position="75"/>
    </location>
</feature>
<dbReference type="InterPro" id="IPR036638">
    <property type="entry name" value="HLH_DNA-bd_sf"/>
</dbReference>
<dbReference type="SUPFAM" id="SSF47459">
    <property type="entry name" value="HLH, helix-loop-helix DNA-binding domain"/>
    <property type="match status" value="1"/>
</dbReference>
<dbReference type="AlphaFoldDB" id="A0AAD8BZX6"/>
<gene>
    <name evidence="3" type="ORF">Bpfe_007368</name>
</gene>
<reference evidence="3" key="1">
    <citation type="journal article" date="2023" name="PLoS Negl. Trop. Dis.">
        <title>A genome sequence for Biomphalaria pfeifferi, the major vector snail for the human-infecting parasite Schistosoma mansoni.</title>
        <authorList>
            <person name="Bu L."/>
            <person name="Lu L."/>
            <person name="Laidemitt M.R."/>
            <person name="Zhang S.M."/>
            <person name="Mutuku M."/>
            <person name="Mkoji G."/>
            <person name="Steinauer M."/>
            <person name="Loker E.S."/>
        </authorList>
    </citation>
    <scope>NUCLEOTIDE SEQUENCE</scope>
    <source>
        <strain evidence="3">KasaAsao</strain>
    </source>
</reference>
<dbReference type="Gene3D" id="4.10.280.10">
    <property type="entry name" value="Helix-loop-helix DNA-binding domain"/>
    <property type="match status" value="1"/>
</dbReference>
<dbReference type="InterPro" id="IPR011598">
    <property type="entry name" value="bHLH_dom"/>
</dbReference>